<feature type="compositionally biased region" description="Polar residues" evidence="1">
    <location>
        <begin position="983"/>
        <end position="1007"/>
    </location>
</feature>
<dbReference type="PANTHER" id="PTHR30121">
    <property type="entry name" value="UNCHARACTERIZED PROTEIN YJGR-RELATED"/>
    <property type="match status" value="1"/>
</dbReference>
<evidence type="ECO:0000256" key="1">
    <source>
        <dbReference type="SAM" id="MobiDB-lite"/>
    </source>
</evidence>
<dbReference type="PATRIC" id="fig|1230459.4.peg.3743"/>
<dbReference type="Proteomes" id="UP000011592">
    <property type="component" value="Unassembled WGS sequence"/>
</dbReference>
<evidence type="ECO:0000313" key="2">
    <source>
        <dbReference type="EMBL" id="ELY75836.1"/>
    </source>
</evidence>
<name>L9YQ70_9EURY</name>
<evidence type="ECO:0008006" key="4">
    <source>
        <dbReference type="Google" id="ProtNLM"/>
    </source>
</evidence>
<dbReference type="PANTHER" id="PTHR30121:SF6">
    <property type="entry name" value="SLR6007 PROTEIN"/>
    <property type="match status" value="1"/>
</dbReference>
<gene>
    <name evidence="2" type="ORF">C486_18859</name>
</gene>
<dbReference type="InterPro" id="IPR051162">
    <property type="entry name" value="T4SS_component"/>
</dbReference>
<feature type="region of interest" description="Disordered" evidence="1">
    <location>
        <begin position="198"/>
        <end position="219"/>
    </location>
</feature>
<feature type="compositionally biased region" description="Pro residues" evidence="1">
    <location>
        <begin position="902"/>
        <end position="915"/>
    </location>
</feature>
<comment type="caution">
    <text evidence="2">The sequence shown here is derived from an EMBL/GenBank/DDBJ whole genome shotgun (WGS) entry which is preliminary data.</text>
</comment>
<feature type="compositionally biased region" description="Low complexity" evidence="1">
    <location>
        <begin position="1026"/>
        <end position="1042"/>
    </location>
</feature>
<evidence type="ECO:0000313" key="3">
    <source>
        <dbReference type="Proteomes" id="UP000011592"/>
    </source>
</evidence>
<accession>L9YQ70</accession>
<sequence>MNPTPSQPSQTAGQRRGATMADYLRVTPTSEQLDAESIPRVLDSLHKLTTPGSSGLGAKLNPLNSETPPRFEFLAISNGPDEPVEFFYGADAHLDTVEKRLRSIYPSTFDIERVDVDVADRLIQPVELTPEEFVDHYEAGRLQYEFGPGEQYEHVDEEPADADAADTDPVVDGGTVSATAPEHHVVVGDSVLELASPETLPEDEQQPSIEKPTMTPRGTVLARPTEDTVSPLGVQWCGSASRKQDWMTSLTPFTADESDGNLSSVDQPGAALATLIDHLMEATAPTAFQVVFQRRSSWQSDAEVRKEDLVDGRDTFFQEVVGSFLEVEDHRSDQDERQLSESVEKRIEYIDAKNAKRSFTANIRAVGVPADGSREDLDARMDSLLPVFDTLDGPFYEVEGQRLRESGFREKTKEKNAGAALQRLLNRELTTGRGKARPELVLSGTELANFVLVPSSEQLTVEGTRGTRAEQQSRNPLPWPNPDLIQQFQDGMEIGYALDDNGEPRPDPIQIPSDLLPTHYGRFASTGGGKSKAIINDALSLRESTGGPVVLVDPKGDGMCENYLRCHYERFGGLDDVYHFRVPETIPAFSFFDIRPALEAGRNREDAIQDKVDHFHDILRMIMGREQYGQAFVANEILSYLIKALFDEEYGSDVFGLDDLFAASLRMQREQTIPPVSADNQNIEESLTRHFAKDNHQFQVSMDAVGNRLDKLKEDAHLRQIFSHVPEQNDAGEYVDNRFDFREFLDEDTTIIFDLGDLRPEAQRAITLLLLSNLWDAVQVRRRDGQTDYEKLTNLIIEEAAPVASTKLVSEQLLPQGRSFGLSMGLVMQFPEQVRNRNERAYDEVLNNIKTKLIGNISIERDLAESLAHEDLSPTELRNRINTLPSGEWIAQLPSPSFGETGPPPFSLKPLPIAPGHPESDQPLTEPQEDHFESVSRPRMVERTAAQYGLTATTESSPAPEETGWGSSGADPAVSSADGETGSDPTQSAFISQATSEDGSTSTTQPETDSESGGDHGEISSLFGEPAASDGDPAPDQAAQPANGSTPVQDSGVPVPDDELRERGLSRDDVRFLSRVLDVMNRDDDEYTLLKSMRQLRDDYEDLHLERLTEQELLDEGSAAGRKYYTVLPAGRDLLGRELNAGPGEGDLGEKTPHKVGVRLLELWLQQQDDVVRVEPYYEYDDGTVLDVAGFDDEGNLVWAGEAELASNNRHAPVEDYDKLSAVDGDAVWAFNTRETAIGVLDALADADRIDEPVSGRSARSFANIRDAVEELSADGLTTVRGFKNLKEGLES</sequence>
<feature type="region of interest" description="Disordered" evidence="1">
    <location>
        <begin position="461"/>
        <end position="481"/>
    </location>
</feature>
<dbReference type="SUPFAM" id="SSF52540">
    <property type="entry name" value="P-loop containing nucleoside triphosphate hydrolases"/>
    <property type="match status" value="1"/>
</dbReference>
<organism evidence="2 3">
    <name type="scientific">Natrinema gari JCM 14663</name>
    <dbReference type="NCBI Taxonomy" id="1230459"/>
    <lineage>
        <taxon>Archaea</taxon>
        <taxon>Methanobacteriati</taxon>
        <taxon>Methanobacteriota</taxon>
        <taxon>Stenosarchaea group</taxon>
        <taxon>Halobacteria</taxon>
        <taxon>Halobacteriales</taxon>
        <taxon>Natrialbaceae</taxon>
        <taxon>Natrinema</taxon>
    </lineage>
</organism>
<dbReference type="InterPro" id="IPR027417">
    <property type="entry name" value="P-loop_NTPase"/>
</dbReference>
<protein>
    <recommendedName>
        <fullName evidence="4">Helicase HerA central domain-containing protein</fullName>
    </recommendedName>
</protein>
<feature type="compositionally biased region" description="Basic and acidic residues" evidence="1">
    <location>
        <begin position="928"/>
        <end position="942"/>
    </location>
</feature>
<proteinExistence type="predicted"/>
<feature type="compositionally biased region" description="Polar residues" evidence="1">
    <location>
        <begin position="1"/>
        <end position="13"/>
    </location>
</feature>
<dbReference type="Gene3D" id="3.40.50.300">
    <property type="entry name" value="P-loop containing nucleotide triphosphate hydrolases"/>
    <property type="match status" value="2"/>
</dbReference>
<reference evidence="2 3" key="1">
    <citation type="journal article" date="2014" name="PLoS Genet.">
        <title>Phylogenetically driven sequencing of extremely halophilic archaea reveals strategies for static and dynamic osmo-response.</title>
        <authorList>
            <person name="Becker E.A."/>
            <person name="Seitzer P.M."/>
            <person name="Tritt A."/>
            <person name="Larsen D."/>
            <person name="Krusor M."/>
            <person name="Yao A.I."/>
            <person name="Wu D."/>
            <person name="Madern D."/>
            <person name="Eisen J.A."/>
            <person name="Darling A.E."/>
            <person name="Facciotti M.T."/>
        </authorList>
    </citation>
    <scope>NUCLEOTIDE SEQUENCE [LARGE SCALE GENOMIC DNA]</scope>
    <source>
        <strain evidence="2 3">JCM 14663</strain>
    </source>
</reference>
<feature type="region of interest" description="Disordered" evidence="1">
    <location>
        <begin position="892"/>
        <end position="1062"/>
    </location>
</feature>
<feature type="region of interest" description="Disordered" evidence="1">
    <location>
        <begin position="1"/>
        <end position="35"/>
    </location>
</feature>
<dbReference type="EMBL" id="AOIJ01000084">
    <property type="protein sequence ID" value="ELY75836.1"/>
    <property type="molecule type" value="Genomic_DNA"/>
</dbReference>
<keyword evidence="3" id="KW-1185">Reference proteome</keyword>